<gene>
    <name evidence="2" type="ORF">MNEG_4626</name>
</gene>
<dbReference type="RefSeq" id="XP_013902357.1">
    <property type="nucleotide sequence ID" value="XM_014046903.1"/>
</dbReference>
<keyword evidence="3" id="KW-1185">Reference proteome</keyword>
<accession>A0A0D2JXH5</accession>
<feature type="transmembrane region" description="Helical" evidence="1">
    <location>
        <begin position="50"/>
        <end position="74"/>
    </location>
</feature>
<dbReference type="PANTHER" id="PTHR23520">
    <property type="entry name" value="TRANSPORTER, PUTATIVE (AFU_ORTHOLOGUE AFUA_3G04000)-RELATED"/>
    <property type="match status" value="1"/>
</dbReference>
<keyword evidence="1" id="KW-1133">Transmembrane helix</keyword>
<dbReference type="OrthoDB" id="10027823at2759"/>
<organism evidence="2 3">
    <name type="scientific">Monoraphidium neglectum</name>
    <dbReference type="NCBI Taxonomy" id="145388"/>
    <lineage>
        <taxon>Eukaryota</taxon>
        <taxon>Viridiplantae</taxon>
        <taxon>Chlorophyta</taxon>
        <taxon>core chlorophytes</taxon>
        <taxon>Chlorophyceae</taxon>
        <taxon>CS clade</taxon>
        <taxon>Sphaeropleales</taxon>
        <taxon>Selenastraceae</taxon>
        <taxon>Monoraphidium</taxon>
    </lineage>
</organism>
<proteinExistence type="predicted"/>
<dbReference type="InterPro" id="IPR036259">
    <property type="entry name" value="MFS_trans_sf"/>
</dbReference>
<keyword evidence="1" id="KW-0812">Transmembrane</keyword>
<dbReference type="SUPFAM" id="SSF103473">
    <property type="entry name" value="MFS general substrate transporter"/>
    <property type="match status" value="1"/>
</dbReference>
<dbReference type="PANTHER" id="PTHR23520:SF5">
    <property type="entry name" value="TRANSPORTER, PUTATIVE (AFU_ORTHOLOGUE AFUA_3G04000)-RELATED"/>
    <property type="match status" value="1"/>
</dbReference>
<evidence type="ECO:0000256" key="1">
    <source>
        <dbReference type="SAM" id="Phobius"/>
    </source>
</evidence>
<evidence type="ECO:0000313" key="2">
    <source>
        <dbReference type="EMBL" id="KIZ03338.1"/>
    </source>
</evidence>
<dbReference type="GeneID" id="25737503"/>
<reference evidence="2 3" key="1">
    <citation type="journal article" date="2013" name="BMC Genomics">
        <title>Reconstruction of the lipid metabolism for the microalga Monoraphidium neglectum from its genome sequence reveals characteristics suitable for biofuel production.</title>
        <authorList>
            <person name="Bogen C."/>
            <person name="Al-Dilaimi A."/>
            <person name="Albersmeier A."/>
            <person name="Wichmann J."/>
            <person name="Grundmann M."/>
            <person name="Rupp O."/>
            <person name="Lauersen K.J."/>
            <person name="Blifernez-Klassen O."/>
            <person name="Kalinowski J."/>
            <person name="Goesmann A."/>
            <person name="Mussgnug J.H."/>
            <person name="Kruse O."/>
        </authorList>
    </citation>
    <scope>NUCLEOTIDE SEQUENCE [LARGE SCALE GENOMIC DNA]</scope>
    <source>
        <strain evidence="2 3">SAG 48.87</strain>
    </source>
</reference>
<keyword evidence="1" id="KW-0472">Membrane</keyword>
<dbReference type="AlphaFoldDB" id="A0A0D2JXH5"/>
<dbReference type="STRING" id="145388.A0A0D2JXH5"/>
<name>A0A0D2JXH5_9CHLO</name>
<sequence>MSAPHTLARNALWEVRLLFLMRVLRMWAFGSTGVILAVYLHAVGLSDDRIGLLLSLTLVGDAALSLLLTGKYCWYQISHHM</sequence>
<dbReference type="EMBL" id="KK100871">
    <property type="protein sequence ID" value="KIZ03338.1"/>
    <property type="molecule type" value="Genomic_DNA"/>
</dbReference>
<protein>
    <submittedName>
        <fullName evidence="2">Uncharacterized protein</fullName>
    </submittedName>
</protein>
<feature type="transmembrane region" description="Helical" evidence="1">
    <location>
        <begin position="26"/>
        <end position="44"/>
    </location>
</feature>
<dbReference type="Gene3D" id="1.20.1250.20">
    <property type="entry name" value="MFS general substrate transporter like domains"/>
    <property type="match status" value="1"/>
</dbReference>
<evidence type="ECO:0000313" key="3">
    <source>
        <dbReference type="Proteomes" id="UP000054498"/>
    </source>
</evidence>
<dbReference type="Proteomes" id="UP000054498">
    <property type="component" value="Unassembled WGS sequence"/>
</dbReference>
<dbReference type="KEGG" id="mng:MNEG_4626"/>